<evidence type="ECO:0000313" key="5">
    <source>
        <dbReference type="Proteomes" id="UP000247465"/>
    </source>
</evidence>
<accession>A0A2Z4AQJ4</accession>
<dbReference type="InterPro" id="IPR049492">
    <property type="entry name" value="BD-FAE-like_dom"/>
</dbReference>
<dbReference type="Gene3D" id="3.40.50.1820">
    <property type="entry name" value="alpha/beta hydrolase"/>
    <property type="match status" value="1"/>
</dbReference>
<evidence type="ECO:0000313" key="4">
    <source>
        <dbReference type="EMBL" id="AWT60142.1"/>
    </source>
</evidence>
<organism evidence="4 5">
    <name type="scientific">Candidatus Moanibacter tarae</name>
    <dbReference type="NCBI Taxonomy" id="2200854"/>
    <lineage>
        <taxon>Bacteria</taxon>
        <taxon>Pseudomonadati</taxon>
        <taxon>Verrucomicrobiota</taxon>
        <taxon>Opitutia</taxon>
        <taxon>Puniceicoccales</taxon>
        <taxon>Puniceicoccales incertae sedis</taxon>
        <taxon>Candidatus Moanibacter</taxon>
    </lineage>
</organism>
<evidence type="ECO:0000256" key="2">
    <source>
        <dbReference type="SAM" id="SignalP"/>
    </source>
</evidence>
<name>A0A2Z4AQJ4_9BACT</name>
<dbReference type="InterPro" id="IPR050300">
    <property type="entry name" value="GDXG_lipolytic_enzyme"/>
</dbReference>
<dbReference type="EC" id="3.1.1.1" evidence="4"/>
<keyword evidence="2" id="KW-0732">Signal</keyword>
<dbReference type="InterPro" id="IPR029058">
    <property type="entry name" value="AB_hydrolase_fold"/>
</dbReference>
<gene>
    <name evidence="4" type="primary">nlhH</name>
    <name evidence="4" type="ORF">DF168_01343</name>
</gene>
<dbReference type="Proteomes" id="UP000247465">
    <property type="component" value="Chromosome"/>
</dbReference>
<reference evidence="4 5" key="1">
    <citation type="submission" date="2018-06" db="EMBL/GenBank/DDBJ databases">
        <title>Draft Genome Sequence of a Novel Marine Bacterium Related to the Verrucomicrobia.</title>
        <authorList>
            <person name="Vosseberg J."/>
            <person name="Martijn J."/>
            <person name="Ettema T.J.G."/>
        </authorList>
    </citation>
    <scope>NUCLEOTIDE SEQUENCE [LARGE SCALE GENOMIC DNA]</scope>
    <source>
        <strain evidence="4">TARA_B100001123</strain>
    </source>
</reference>
<dbReference type="AlphaFoldDB" id="A0A2Z4AQJ4"/>
<dbReference type="PANTHER" id="PTHR48081:SF13">
    <property type="entry name" value="ALPHA_BETA HYDROLASE"/>
    <property type="match status" value="1"/>
</dbReference>
<evidence type="ECO:0000256" key="1">
    <source>
        <dbReference type="ARBA" id="ARBA00022801"/>
    </source>
</evidence>
<dbReference type="GO" id="GO:0106435">
    <property type="term" value="F:carboxylesterase activity"/>
    <property type="evidence" value="ECO:0007669"/>
    <property type="project" value="UniProtKB-EC"/>
</dbReference>
<dbReference type="PANTHER" id="PTHR48081">
    <property type="entry name" value="AB HYDROLASE SUPERFAMILY PROTEIN C4A8.06C"/>
    <property type="match status" value="1"/>
</dbReference>
<keyword evidence="1 4" id="KW-0378">Hydrolase</keyword>
<feature type="domain" description="BD-FAE-like" evidence="3">
    <location>
        <begin position="57"/>
        <end position="263"/>
    </location>
</feature>
<proteinExistence type="predicted"/>
<feature type="signal peptide" evidence="2">
    <location>
        <begin position="1"/>
        <end position="20"/>
    </location>
</feature>
<evidence type="ECO:0000259" key="3">
    <source>
        <dbReference type="Pfam" id="PF20434"/>
    </source>
</evidence>
<dbReference type="SUPFAM" id="SSF53474">
    <property type="entry name" value="alpha/beta-Hydrolases"/>
    <property type="match status" value="1"/>
</dbReference>
<feature type="chain" id="PRO_5016273560" evidence="2">
    <location>
        <begin position="21"/>
        <end position="327"/>
    </location>
</feature>
<protein>
    <submittedName>
        <fullName evidence="4">Carboxylesterase NlhH</fullName>
        <ecNumber evidence="4">3.1.1.1</ecNumber>
    </submittedName>
</protein>
<dbReference type="EMBL" id="CP029803">
    <property type="protein sequence ID" value="AWT60142.1"/>
    <property type="molecule type" value="Genomic_DNA"/>
</dbReference>
<dbReference type="KEGG" id="mtar:DF168_01343"/>
<dbReference type="Pfam" id="PF20434">
    <property type="entry name" value="BD-FAE"/>
    <property type="match status" value="1"/>
</dbReference>
<sequence length="327" mass="35987">MRKHLILLLFTLYISVTLTADETLCSEIAEPGPRIPAGIEIKRALAYKKVGETTLALDLYFPKGHSNESSFPLIVYVHGGGYRRGTRDEISAVQFMNETFLKPVAQGRYALASIDYRKASKKAPFPLLVEDTRDAVKWLSIRASEYHLDPERIGLVGETSGGHLVLLAGLDSKIGAGKPTANGKPPHPASFIMAFAPPADLTRIAKSVTDSGKKGDKKIYNQLKLGLGGRVDEIPEAYAASSPVNYFHSSSPPTLVIVGNQDKRREQAEWLREAAKETTAMLEVIVIKNAGDQAYRGYENMTPSIEELKSYLQSFISKHFNNTVSHK</sequence>